<dbReference type="FunFam" id="3.40.50.1970:FF:000003">
    <property type="entry name" value="Alcohol dehydrogenase, iron-containing"/>
    <property type="match status" value="1"/>
</dbReference>
<comment type="similarity">
    <text evidence="2">Belongs to the iron-containing alcohol dehydrogenase family.</text>
</comment>
<dbReference type="OrthoDB" id="9815791at2"/>
<dbReference type="Pfam" id="PF25137">
    <property type="entry name" value="ADH_Fe_C"/>
    <property type="match status" value="1"/>
</dbReference>
<evidence type="ECO:0000256" key="3">
    <source>
        <dbReference type="ARBA" id="ARBA00023002"/>
    </source>
</evidence>
<dbReference type="Gene3D" id="1.20.1090.10">
    <property type="entry name" value="Dehydroquinate synthase-like - alpha domain"/>
    <property type="match status" value="1"/>
</dbReference>
<dbReference type="FunFam" id="1.20.1090.10:FF:000001">
    <property type="entry name" value="Aldehyde-alcohol dehydrogenase"/>
    <property type="match status" value="1"/>
</dbReference>
<organism evidence="7 8">
    <name type="scientific">Thalassotalea litorea</name>
    <dbReference type="NCBI Taxonomy" id="2020715"/>
    <lineage>
        <taxon>Bacteria</taxon>
        <taxon>Pseudomonadati</taxon>
        <taxon>Pseudomonadota</taxon>
        <taxon>Gammaproteobacteria</taxon>
        <taxon>Alteromonadales</taxon>
        <taxon>Colwelliaceae</taxon>
        <taxon>Thalassotalea</taxon>
    </lineage>
</organism>
<dbReference type="InterPro" id="IPR039697">
    <property type="entry name" value="Alcohol_dehydrogenase_Fe"/>
</dbReference>
<dbReference type="PANTHER" id="PTHR11496:SF102">
    <property type="entry name" value="ALCOHOL DEHYDROGENASE 4"/>
    <property type="match status" value="1"/>
</dbReference>
<dbReference type="InterPro" id="IPR018211">
    <property type="entry name" value="ADH_Fe_CS"/>
</dbReference>
<comment type="caution">
    <text evidence="7">The sequence shown here is derived from an EMBL/GenBank/DDBJ whole genome shotgun (WGS) entry which is preliminary data.</text>
</comment>
<dbReference type="PROSITE" id="PS00060">
    <property type="entry name" value="ADH_IRON_2"/>
    <property type="match status" value="1"/>
</dbReference>
<dbReference type="Gene3D" id="3.40.50.1970">
    <property type="match status" value="1"/>
</dbReference>
<evidence type="ECO:0000259" key="6">
    <source>
        <dbReference type="Pfam" id="PF25137"/>
    </source>
</evidence>
<dbReference type="Proteomes" id="UP000307790">
    <property type="component" value="Unassembled WGS sequence"/>
</dbReference>
<dbReference type="CDD" id="cd08189">
    <property type="entry name" value="Fe-ADH-like"/>
    <property type="match status" value="1"/>
</dbReference>
<reference evidence="7 8" key="1">
    <citation type="submission" date="2019-05" db="EMBL/GenBank/DDBJ databases">
        <title>Genome sequences of Thalassotalea litorea 1K03283.</title>
        <authorList>
            <person name="Zhang D."/>
        </authorList>
    </citation>
    <scope>NUCLEOTIDE SEQUENCE [LARGE SCALE GENOMIC DNA]</scope>
    <source>
        <strain evidence="7 8">MCCC 1K03283</strain>
    </source>
</reference>
<evidence type="ECO:0000313" key="8">
    <source>
        <dbReference type="Proteomes" id="UP000307790"/>
    </source>
</evidence>
<dbReference type="AlphaFoldDB" id="A0A5R9IHT6"/>
<evidence type="ECO:0000256" key="2">
    <source>
        <dbReference type="ARBA" id="ARBA00007358"/>
    </source>
</evidence>
<name>A0A5R9IHT6_9GAMM</name>
<sequence length="400" mass="43862">MLVKLFSRLYQFGLKLFALFFPFPKPELYQGNEGLQDWAKTIKDKGETKLLVVTDETLVNLGIINPVIAALENEQIRYSTFSQVQPNPTIANVEQGLVQYHNNQCQAILAIGGGSVMDCAKLIGARAVKPKKSVKQLKGLFKILKKLPPLYAIPTTAGTGSETTIVAVVSDPDAQKKYAVTDLVLAPKAAILLPELTLGLPSHITSTTGMDALTHAIESYIGKNSTPFTRKRSLEACKLIFENLRLAYNHGENSQARLAMLLGSFYAGEAFTRASVGYVHAIAHQLGAIYNTPHGLANAVLLPKILRWYGQSCQKKLAEIADHCGLDQHATTVPEKAQVVIDTIEAMNRDMAIPNQLPEVKNQDIDKIVDAALKEAQLDYPVPRFMEKADCRSVVEQLLA</sequence>
<evidence type="ECO:0000256" key="1">
    <source>
        <dbReference type="ARBA" id="ARBA00001962"/>
    </source>
</evidence>
<evidence type="ECO:0000313" key="7">
    <source>
        <dbReference type="EMBL" id="TLU64129.1"/>
    </source>
</evidence>
<evidence type="ECO:0000256" key="4">
    <source>
        <dbReference type="ARBA" id="ARBA00023027"/>
    </source>
</evidence>
<accession>A0A5R9IHT6</accession>
<feature type="domain" description="Fe-containing alcohol dehydrogenase-like C-terminal" evidence="6">
    <location>
        <begin position="206"/>
        <end position="396"/>
    </location>
</feature>
<dbReference type="InterPro" id="IPR001670">
    <property type="entry name" value="ADH_Fe/GldA"/>
</dbReference>
<dbReference type="SUPFAM" id="SSF56796">
    <property type="entry name" value="Dehydroquinate synthase-like"/>
    <property type="match status" value="1"/>
</dbReference>
<dbReference type="PANTHER" id="PTHR11496">
    <property type="entry name" value="ALCOHOL DEHYDROGENASE"/>
    <property type="match status" value="1"/>
</dbReference>
<comment type="cofactor">
    <cofactor evidence="1">
        <name>Fe cation</name>
        <dbReference type="ChEBI" id="CHEBI:24875"/>
    </cofactor>
</comment>
<dbReference type="Pfam" id="PF00465">
    <property type="entry name" value="Fe-ADH"/>
    <property type="match status" value="1"/>
</dbReference>
<feature type="domain" description="Alcohol dehydrogenase iron-type/glycerol dehydrogenase GldA" evidence="5">
    <location>
        <begin position="27"/>
        <end position="192"/>
    </location>
</feature>
<keyword evidence="4" id="KW-0520">NAD</keyword>
<protein>
    <submittedName>
        <fullName evidence="7">Iron-containing alcohol dehydrogenase</fullName>
    </submittedName>
</protein>
<gene>
    <name evidence="7" type="ORF">FE810_12535</name>
</gene>
<evidence type="ECO:0000259" key="5">
    <source>
        <dbReference type="Pfam" id="PF00465"/>
    </source>
</evidence>
<dbReference type="RefSeq" id="WP_138320412.1">
    <property type="nucleotide sequence ID" value="NZ_VCBC01000012.1"/>
</dbReference>
<dbReference type="GO" id="GO:0004022">
    <property type="term" value="F:alcohol dehydrogenase (NAD+) activity"/>
    <property type="evidence" value="ECO:0007669"/>
    <property type="project" value="TreeGrafter"/>
</dbReference>
<dbReference type="EMBL" id="VCBC01000012">
    <property type="protein sequence ID" value="TLU64129.1"/>
    <property type="molecule type" value="Genomic_DNA"/>
</dbReference>
<keyword evidence="8" id="KW-1185">Reference proteome</keyword>
<dbReference type="InterPro" id="IPR056798">
    <property type="entry name" value="ADH_Fe_C"/>
</dbReference>
<keyword evidence="3" id="KW-0560">Oxidoreductase</keyword>
<dbReference type="GO" id="GO:0046872">
    <property type="term" value="F:metal ion binding"/>
    <property type="evidence" value="ECO:0007669"/>
    <property type="project" value="InterPro"/>
</dbReference>
<proteinExistence type="inferred from homology"/>